<dbReference type="EMBL" id="FPBO01000006">
    <property type="protein sequence ID" value="SFU62114.1"/>
    <property type="molecule type" value="Genomic_DNA"/>
</dbReference>
<dbReference type="SUPFAM" id="SSF111331">
    <property type="entry name" value="NAD kinase/diacylglycerol kinase-like"/>
    <property type="match status" value="1"/>
</dbReference>
<dbReference type="InterPro" id="IPR017438">
    <property type="entry name" value="ATP-NAD_kinase_N"/>
</dbReference>
<reference evidence="3" key="1">
    <citation type="submission" date="2016-10" db="EMBL/GenBank/DDBJ databases">
        <authorList>
            <person name="Varghese N."/>
            <person name="Submissions S."/>
        </authorList>
    </citation>
    <scope>NUCLEOTIDE SEQUENCE [LARGE SCALE GENOMIC DNA]</scope>
    <source>
        <strain evidence="3">CGMCC 1.11014</strain>
    </source>
</reference>
<dbReference type="InterPro" id="IPR001206">
    <property type="entry name" value="Diacylglycerol_kinase_cat_dom"/>
</dbReference>
<accession>A0A1I7HMX3</accession>
<dbReference type="InterPro" id="IPR050187">
    <property type="entry name" value="Lipid_Phosphate_FormReg"/>
</dbReference>
<dbReference type="PROSITE" id="PS50146">
    <property type="entry name" value="DAGK"/>
    <property type="match status" value="1"/>
</dbReference>
<protein>
    <submittedName>
        <fullName evidence="2">Diacylglycerol kinase family enzyme</fullName>
    </submittedName>
</protein>
<keyword evidence="2" id="KW-0808">Transferase</keyword>
<sequence>MPNHTAPFYIVMNAGSGHEETDLRTSTITDVLNGAGRAFHLRIVEHGNELADIAAWAVREARANNGVVVAAGGDGTINTVAHQAVGSGCPFAVLPQGTYNYFARTHGIPEDLGDAVRALLDARTEAVQIGMVNNRVFLVNASIGLYPTILEEREIDKKQYGRSRLVALLSALKTILGSVRQMRIVIEQDGVQRKLRTPTLFVGNNRLQMEQVGITPMSEALEDGELAALAPKTAGSLALLGLFLRGALGRLGEAEDVVVFSFKRMTVKKRKLPGRPRIKVATDGEVNVMTTPLEFKVVEGKLLLLKPAPVPAPDM</sequence>
<evidence type="ECO:0000313" key="2">
    <source>
        <dbReference type="EMBL" id="SFU62114.1"/>
    </source>
</evidence>
<evidence type="ECO:0000259" key="1">
    <source>
        <dbReference type="PROSITE" id="PS50146"/>
    </source>
</evidence>
<keyword evidence="2" id="KW-0418">Kinase</keyword>
<dbReference type="STRING" id="1035707.SAMN05216552_100660"/>
<dbReference type="GO" id="GO:0005886">
    <property type="term" value="C:plasma membrane"/>
    <property type="evidence" value="ECO:0007669"/>
    <property type="project" value="TreeGrafter"/>
</dbReference>
<dbReference type="RefSeq" id="WP_093555073.1">
    <property type="nucleotide sequence ID" value="NZ_FPBO01000006.1"/>
</dbReference>
<proteinExistence type="predicted"/>
<dbReference type="Gene3D" id="3.40.50.10330">
    <property type="entry name" value="Probable inorganic polyphosphate/atp-NAD kinase, domain 1"/>
    <property type="match status" value="1"/>
</dbReference>
<gene>
    <name evidence="2" type="ORF">SAMN05216552_100660</name>
</gene>
<dbReference type="OrthoDB" id="142078at2"/>
<dbReference type="Proteomes" id="UP000199391">
    <property type="component" value="Unassembled WGS sequence"/>
</dbReference>
<dbReference type="Pfam" id="PF00781">
    <property type="entry name" value="DAGK_cat"/>
    <property type="match status" value="1"/>
</dbReference>
<evidence type="ECO:0000313" key="3">
    <source>
        <dbReference type="Proteomes" id="UP000199391"/>
    </source>
</evidence>
<dbReference type="AlphaFoldDB" id="A0A1I7HMX3"/>
<dbReference type="GO" id="GO:0004143">
    <property type="term" value="F:ATP-dependent diacylglycerol kinase activity"/>
    <property type="evidence" value="ECO:0007669"/>
    <property type="project" value="TreeGrafter"/>
</dbReference>
<dbReference type="PANTHER" id="PTHR12358:SF106">
    <property type="entry name" value="LIPID KINASE YEGS"/>
    <property type="match status" value="1"/>
</dbReference>
<keyword evidence="3" id="KW-1185">Reference proteome</keyword>
<organism evidence="2 3">
    <name type="scientific">Pseudoduganella namucuonensis</name>
    <dbReference type="NCBI Taxonomy" id="1035707"/>
    <lineage>
        <taxon>Bacteria</taxon>
        <taxon>Pseudomonadati</taxon>
        <taxon>Pseudomonadota</taxon>
        <taxon>Betaproteobacteria</taxon>
        <taxon>Burkholderiales</taxon>
        <taxon>Oxalobacteraceae</taxon>
        <taxon>Telluria group</taxon>
        <taxon>Pseudoduganella</taxon>
    </lineage>
</organism>
<dbReference type="Gene3D" id="2.60.200.40">
    <property type="match status" value="1"/>
</dbReference>
<name>A0A1I7HMX3_9BURK</name>
<feature type="domain" description="DAGKc" evidence="1">
    <location>
        <begin position="3"/>
        <end position="136"/>
    </location>
</feature>
<dbReference type="InterPro" id="IPR016064">
    <property type="entry name" value="NAD/diacylglycerol_kinase_sf"/>
</dbReference>
<dbReference type="PANTHER" id="PTHR12358">
    <property type="entry name" value="SPHINGOSINE KINASE"/>
    <property type="match status" value="1"/>
</dbReference>